<dbReference type="RefSeq" id="WP_328984332.1">
    <property type="nucleotide sequence ID" value="NZ_CP121472.1"/>
</dbReference>
<feature type="domain" description="O-GlcNAc transferase C-terminal" evidence="10">
    <location>
        <begin position="393"/>
        <end position="541"/>
    </location>
</feature>
<feature type="repeat" description="TPR" evidence="8">
    <location>
        <begin position="104"/>
        <end position="137"/>
    </location>
</feature>
<keyword evidence="6" id="KW-0677">Repeat</keyword>
<evidence type="ECO:0000256" key="5">
    <source>
        <dbReference type="ARBA" id="ARBA00022679"/>
    </source>
</evidence>
<feature type="repeat" description="TPR" evidence="8">
    <location>
        <begin position="2436"/>
        <end position="2469"/>
    </location>
</feature>
<keyword evidence="12" id="KW-1185">Reference proteome</keyword>
<dbReference type="Gene3D" id="1.25.40.10">
    <property type="entry name" value="Tetratricopeptide repeat domain"/>
    <property type="match status" value="7"/>
</dbReference>
<feature type="repeat" description="TPR" evidence="8">
    <location>
        <begin position="1590"/>
        <end position="1623"/>
    </location>
</feature>
<feature type="region of interest" description="Disordered" evidence="9">
    <location>
        <begin position="2206"/>
        <end position="2267"/>
    </location>
</feature>
<dbReference type="PANTHER" id="PTHR44835:SF1">
    <property type="entry name" value="PROTEIN O-GLCNAC TRANSFERASE"/>
    <property type="match status" value="1"/>
</dbReference>
<feature type="repeat" description="TPR" evidence="8">
    <location>
        <begin position="240"/>
        <end position="273"/>
    </location>
</feature>
<feature type="repeat" description="TPR" evidence="8">
    <location>
        <begin position="2300"/>
        <end position="2333"/>
    </location>
</feature>
<name>A0ABZ0SDI1_9GAMM</name>
<evidence type="ECO:0000256" key="6">
    <source>
        <dbReference type="ARBA" id="ARBA00022737"/>
    </source>
</evidence>
<dbReference type="Pfam" id="PF13181">
    <property type="entry name" value="TPR_8"/>
    <property type="match status" value="4"/>
</dbReference>
<feature type="repeat" description="TPR" evidence="8">
    <location>
        <begin position="1692"/>
        <end position="1725"/>
    </location>
</feature>
<feature type="compositionally biased region" description="Basic residues" evidence="9">
    <location>
        <begin position="2243"/>
        <end position="2256"/>
    </location>
</feature>
<feature type="region of interest" description="Disordered" evidence="9">
    <location>
        <begin position="1"/>
        <end position="32"/>
    </location>
</feature>
<dbReference type="Pfam" id="PF13432">
    <property type="entry name" value="TPR_16"/>
    <property type="match status" value="5"/>
</dbReference>
<evidence type="ECO:0000256" key="4">
    <source>
        <dbReference type="ARBA" id="ARBA00022676"/>
    </source>
</evidence>
<keyword evidence="4" id="KW-0328">Glycosyltransferase</keyword>
<feature type="domain" description="O-GlcNAc transferase C-terminal" evidence="10">
    <location>
        <begin position="2759"/>
        <end position="2932"/>
    </location>
</feature>
<feature type="domain" description="O-GlcNAc transferase C-terminal" evidence="10">
    <location>
        <begin position="1845"/>
        <end position="1992"/>
    </location>
</feature>
<feature type="repeat" description="TPR" evidence="8">
    <location>
        <begin position="2402"/>
        <end position="2435"/>
    </location>
</feature>
<dbReference type="Pfam" id="PF13414">
    <property type="entry name" value="TPR_11"/>
    <property type="match status" value="1"/>
</dbReference>
<feature type="repeat" description="TPR" evidence="8">
    <location>
        <begin position="872"/>
        <end position="905"/>
    </location>
</feature>
<feature type="repeat" description="TPR" evidence="8">
    <location>
        <begin position="2504"/>
        <end position="2537"/>
    </location>
</feature>
<feature type="repeat" description="TPR" evidence="8">
    <location>
        <begin position="1042"/>
        <end position="1075"/>
    </location>
</feature>
<evidence type="ECO:0000256" key="8">
    <source>
        <dbReference type="PROSITE-ProRule" id="PRU00339"/>
    </source>
</evidence>
<feature type="repeat" description="TPR" evidence="8">
    <location>
        <begin position="2470"/>
        <end position="2503"/>
    </location>
</feature>
<comment type="similarity">
    <text evidence="2">Belongs to the glycosyltransferase 41 family. O-GlcNAc transferase subfamily.</text>
</comment>
<comment type="pathway">
    <text evidence="1">Protein modification; protein glycosylation.</text>
</comment>
<dbReference type="PROSITE" id="PS50293">
    <property type="entry name" value="TPR_REGION"/>
    <property type="match status" value="7"/>
</dbReference>
<evidence type="ECO:0000256" key="3">
    <source>
        <dbReference type="ARBA" id="ARBA00011970"/>
    </source>
</evidence>
<feature type="repeat" description="TPR" evidence="8">
    <location>
        <begin position="1624"/>
        <end position="1657"/>
    </location>
</feature>
<dbReference type="Proteomes" id="UP001432180">
    <property type="component" value="Chromosome"/>
</dbReference>
<feature type="repeat" description="TPR" evidence="8">
    <location>
        <begin position="838"/>
        <end position="871"/>
    </location>
</feature>
<evidence type="ECO:0000313" key="12">
    <source>
        <dbReference type="Proteomes" id="UP001432180"/>
    </source>
</evidence>
<evidence type="ECO:0000256" key="1">
    <source>
        <dbReference type="ARBA" id="ARBA00004922"/>
    </source>
</evidence>
<dbReference type="SUPFAM" id="SSF53756">
    <property type="entry name" value="UDP-Glycosyltransferase/glycogen phosphorylase"/>
    <property type="match status" value="1"/>
</dbReference>
<gene>
    <name evidence="11" type="primary">yrrB_1</name>
    <name evidence="11" type="ORF">Thiowin_03653</name>
</gene>
<feature type="domain" description="O-GlcNAc transferase C-terminal" evidence="10">
    <location>
        <begin position="2591"/>
        <end position="2740"/>
    </location>
</feature>
<feature type="repeat" description="TPR" evidence="8">
    <location>
        <begin position="1658"/>
        <end position="1691"/>
    </location>
</feature>
<evidence type="ECO:0000313" key="11">
    <source>
        <dbReference type="EMBL" id="WPL18579.1"/>
    </source>
</evidence>
<evidence type="ECO:0000259" key="10">
    <source>
        <dbReference type="Pfam" id="PF13844"/>
    </source>
</evidence>
<feature type="domain" description="O-GlcNAc transferase C-terminal" evidence="10">
    <location>
        <begin position="2013"/>
        <end position="2188"/>
    </location>
</feature>
<evidence type="ECO:0000256" key="7">
    <source>
        <dbReference type="ARBA" id="ARBA00022803"/>
    </source>
</evidence>
<feature type="domain" description="O-GlcNAc transferase C-terminal" evidence="10">
    <location>
        <begin position="1127"/>
        <end position="1277"/>
    </location>
</feature>
<evidence type="ECO:0000256" key="9">
    <source>
        <dbReference type="SAM" id="MobiDB-lite"/>
    </source>
</evidence>
<feature type="repeat" description="TPR" evidence="8">
    <location>
        <begin position="172"/>
        <end position="205"/>
    </location>
</feature>
<feature type="repeat" description="TPR" evidence="8">
    <location>
        <begin position="974"/>
        <end position="1007"/>
    </location>
</feature>
<dbReference type="InterPro" id="IPR019734">
    <property type="entry name" value="TPR_rpt"/>
</dbReference>
<dbReference type="SMART" id="SM00028">
    <property type="entry name" value="TPR"/>
    <property type="match status" value="29"/>
</dbReference>
<sequence>MTSDDRANSARTADRKSADKSGANQSQEATRAARLSFQQRQALLELFRAGQFEVLDAKSGELIATCPEDPFLCKVRGTALAQLGQSDAALSVLRSAASLSPLDPEIPNTIGHVLQQLNRHDEAIAAFQKALELRPDYAEAHFNLGLLLQRRGEPREAEAAFRRSLNLAPDRCETHSKLATTLRDQGRLLDAEQAFRRALELDPDHIESLNNLGNLLLELGRPADGLRQFEKLAAKHPSLAEVHNNLGNVHLELNDPQKAEASYRRALALNPDLADAWSNLGSLVGQLGRLEEAEDDLRRALTLNPASAKTHYSLGTIFEHASTREDAAQSYRQALSLASAPAKVQSNALFSLAYGSLASPRVLRECAENWEHATLSAMERDLARQRVFTTPDRAGRSLRIGLLSAEFGKHPVANFLQSWLPHVDRDRFDLIMYPTIDRGEAEVGHFRNLADAWHPVVGLSDEQAAERIRADRIDILIDTSGHTANNRLGVIAHRAAPVQCHYIGYFGTTGLTEMDWLLADASLLPPHLDEHFTENIWRLPRPWLAYRAPEELANTAWQPDPSGTLWLGSFNNLDKVTTETLGLWAQVMVALPAGKLLLKQAKAANPAVQARVISTLAAQGITANRITFLPPAPSWREHMAQYDRLDIALETLPYNGGTTAFEALWMGVPLITLAGGTTLNSRLGTAILSGFGRREWIADNPEDYVRKVVGLARDRDARLAMRARQRDQLQHSPLCDGIGLARALESAFEDMFDLWRDGSANRNQRSAVKPALGPVAASNKPCQPRGLDQADSNEKADPAASSSAAYDHETLLRLWATGPLPALEQAARQATEQSPSDSLAWKILGGALIKLGQLEPACAALQQALVLDDQDADSHSMHGHVLTRLGATQAALTAYARAIELAPHHTAALFNRGSLHSEMKQWEAAEHDFRQVIALDADHSQALLGLGFVLSATGRLLEAESVLRSALQPNPRSLDAHNLLGHVLKDLRRAREAETCYRAALSLDPNNLSALASLGGLGPALGKLREAEQYLRTAIAIRGDFPQAHWNLGQVLSALGQPHAAEQCFRRALAIEPGNAHLVSDLLFTTNYAVTKDAARLRQEAEGWERAVLSAGVREAAKRQTFTPSSRAHRPLRLGLLSAELGDHSVAFFLRPWLRNLDRQRFQVIMYPTKPRPESASRALRALSDEWTPLIGRSDEDAAARIRADRIDILVETSGHTSSNRLGVIARRAAPVQCHYVGYFGTTGLSEMDWFMADEVLIPPALERGFSERIWRLPRPWLAYDTPENAPAPDWQPAADGTLWLGSFNNFNKVRDESLLLWARVLRELPQARLLLKQPLATDPIVKQRIRDTLSRAGLIEDRVVFADPTDTWQAHMAQYNRLDIALDTYPLTSGTTAFETLWMGVPLVTLTGATMAGRMSASILTGLGRTEWIATNEDDYVAIVVALAQDIDRRRHLRAEQRERMCNSPLCDSAGLAQALADAFEGMFDHWLERQGAQPKSIQLVDSGKPESAADDPAHHHVTAADENAELLNRLWHEGRFSELERAARAATAQAPGSPVGWKMLGAALLHGGQQAQAITALERAIALDDRDADAHNLLGCALTNTGQHQQARDALDKAIALQPERASFFHNRGHVSDLLARKEDAEAYYQRALALQPDYTPAWLSLGALYNEIGRYREAEECLRAAIKQQPESADAHNLLGQILREQKDFVESESSYHAALIANPTHVPTLCNLGGLYRQWGRLEQAERLLRRAIAHQADDHRAHNQRGLILQDLGRIEEAEACFRRALQIKPHDANSYSNLLFTLGYTGSRDPRSLRVLAEGWEQTVLSPAERDAARHRRANIRPRNGRALRVGLLSAELGTHAVAFFLRSWIGALNRDRVQLWMYPTKARPEAETDDLRTMAAAWVPLVGVDDQEAAARIRADGIDILIDTSGHTAANRLGIVARRAAPVQCHYIGYFGTTGLSEMDWFLADASLIPPQLDEQFTEGVWRLPRPWLAYQMPPDIPEPVWQPDPDGTLWLGSFNNLTKVREPTLQLWAKVLHQLPEAKLLLKQARHADAATQARIQSGLTSAGIDGNRIVFVEPTDSWREHMLQYSRLDVALETIPYNSGTTAFDALSMGIPIIALGDGSCMSARMGAAILKGLDRSEWIAADSEHYVTKVVALARDRDARETLRFHLREQMRASPLCDGAGLARALEDAFEQMFDQRSGADQGPRDSAKPPKTPNHCLPPIKAPAPPNVATAKAKKKQRHRKRKSSRPGSKNASIDQATRNQLLNLLAQQRFAEADQATQELVERAPGDGLAWTLRASALAALGRHQAALAAIEQAIRFAPDDPDPYNIKGGIWLTLGEAEKAIPAFEAALARRPHHAKALYNLACACHQLGRTTEAEQHYLAAIEQAPRLAKAHNNFGSLLVAQGRLAEAEHCLRQAIDCDPTLVDAHVNLGNLLEETNRRPEAIASYQQALALDPNRASAHCNLGVTLRNLNRLEESEHCYRQALALRPDYADAIGNLAWTLHSQGRFREALDHYRRALSIDPRNGRIHSNLLFTLSSTDLFSPGDLRREAEAWELGVLSEAERQAARRQRFDLPAAGSKRPLRLGILSAELGKHPVALFLRPWLRALDRDQISVHMYPTKHRLEAESQSLRALADSWIPMIGLSDQDAVARIRADHIDVLIETSGHTADNRLGVIARRAAPVQCHYIGYYGTTGLTEMDWFIADEHLVPPALDAIFTERVWRLPRPWLAYDIPEDAPEPTRAPAEDDSLWLGCFNNLAKVGEQSLRLWAKVLQALPTAKLLLKDGKATDPKTQDRILAFLGAVGVTAERIRFAGTSPSWTEHMAQYNRLDIALDPLPLNSGTTAFDTLWMGVPLVTLAGDRMGGRMGTAILSGLGQADWIAHDEDEYVAIVARLAQAADMRQTLRHTQRQRMQQSPLCDGGGLASALEHAFFRMLAEAMDLDNN</sequence>
<dbReference type="InterPro" id="IPR013105">
    <property type="entry name" value="TPR_2"/>
</dbReference>
<reference evidence="11 12" key="1">
    <citation type="journal article" date="2023" name="Microorganisms">
        <title>Thiorhodovibrio frisius and Trv. litoralis spp. nov., Two Novel Members from a Clade of Fastidious Purple Sulfur Bacteria That Exhibit Unique Red-Shifted Light-Harvesting Capabilities.</title>
        <authorList>
            <person name="Methner A."/>
            <person name="Kuzyk S.B."/>
            <person name="Petersen J."/>
            <person name="Bauer S."/>
            <person name="Brinkmann H."/>
            <person name="Sichau K."/>
            <person name="Wanner G."/>
            <person name="Wolf J."/>
            <person name="Neumann-Schaal M."/>
            <person name="Henke P."/>
            <person name="Tank M."/>
            <person name="Sproer C."/>
            <person name="Bunk B."/>
            <person name="Overmann J."/>
        </authorList>
    </citation>
    <scope>NUCLEOTIDE SEQUENCE [LARGE SCALE GENOMIC DNA]</scope>
    <source>
        <strain evidence="11 12">DSM 6702</strain>
    </source>
</reference>
<dbReference type="Pfam" id="PF00515">
    <property type="entry name" value="TPR_1"/>
    <property type="match status" value="2"/>
</dbReference>
<feature type="repeat" description="TPR" evidence="8">
    <location>
        <begin position="138"/>
        <end position="171"/>
    </location>
</feature>
<dbReference type="PANTHER" id="PTHR44835">
    <property type="entry name" value="UDP-N-ACETYLGLUCOSAMINE--PEPTIDE N-ACETYLGLUCOSAMINYLTRANSFERASE SPINDLY-RELATED"/>
    <property type="match status" value="1"/>
</dbReference>
<feature type="repeat" description="TPR" evidence="8">
    <location>
        <begin position="274"/>
        <end position="307"/>
    </location>
</feature>
<feature type="region of interest" description="Disordered" evidence="9">
    <location>
        <begin position="765"/>
        <end position="804"/>
    </location>
</feature>
<feature type="repeat" description="TPR" evidence="8">
    <location>
        <begin position="1760"/>
        <end position="1793"/>
    </location>
</feature>
<keyword evidence="5" id="KW-0808">Transferase</keyword>
<feature type="repeat" description="TPR" evidence="8">
    <location>
        <begin position="906"/>
        <end position="939"/>
    </location>
</feature>
<dbReference type="Pfam" id="PF14559">
    <property type="entry name" value="TPR_19"/>
    <property type="match status" value="2"/>
</dbReference>
<protein>
    <recommendedName>
        <fullName evidence="3">protein O-GlcNAc transferase</fullName>
        <ecNumber evidence="3">2.4.1.255</ecNumber>
    </recommendedName>
</protein>
<dbReference type="PROSITE" id="PS50005">
    <property type="entry name" value="TPR"/>
    <property type="match status" value="23"/>
</dbReference>
<accession>A0ABZ0SDI1</accession>
<feature type="repeat" description="TPR" evidence="8">
    <location>
        <begin position="1556"/>
        <end position="1589"/>
    </location>
</feature>
<dbReference type="EC" id="2.4.1.255" evidence="3"/>
<dbReference type="InterPro" id="IPR051939">
    <property type="entry name" value="Glycosyltr_41/O-GlcNAc_trsf"/>
</dbReference>
<organism evidence="11 12">
    <name type="scientific">Thiorhodovibrio winogradskyi</name>
    <dbReference type="NCBI Taxonomy" id="77007"/>
    <lineage>
        <taxon>Bacteria</taxon>
        <taxon>Pseudomonadati</taxon>
        <taxon>Pseudomonadota</taxon>
        <taxon>Gammaproteobacteria</taxon>
        <taxon>Chromatiales</taxon>
        <taxon>Chromatiaceae</taxon>
        <taxon>Thiorhodovibrio</taxon>
    </lineage>
</organism>
<dbReference type="InterPro" id="IPR011990">
    <property type="entry name" value="TPR-like_helical_dom_sf"/>
</dbReference>
<dbReference type="EMBL" id="CP121472">
    <property type="protein sequence ID" value="WPL18579.1"/>
    <property type="molecule type" value="Genomic_DNA"/>
</dbReference>
<feature type="repeat" description="TPR" evidence="8">
    <location>
        <begin position="308"/>
        <end position="341"/>
    </location>
</feature>
<feature type="repeat" description="TPR" evidence="8">
    <location>
        <begin position="2334"/>
        <end position="2367"/>
    </location>
</feature>
<dbReference type="SUPFAM" id="SSF81901">
    <property type="entry name" value="HCP-like"/>
    <property type="match status" value="1"/>
</dbReference>
<feature type="domain" description="O-GlcNAc transferase C-terminal" evidence="10">
    <location>
        <begin position="564"/>
        <end position="736"/>
    </location>
</feature>
<dbReference type="InterPro" id="IPR029489">
    <property type="entry name" value="OGT/SEC/SPY_C"/>
</dbReference>
<dbReference type="SUPFAM" id="SSF48452">
    <property type="entry name" value="TPR-like"/>
    <property type="match status" value="4"/>
</dbReference>
<feature type="compositionally biased region" description="Basic and acidic residues" evidence="9">
    <location>
        <begin position="1"/>
        <end position="19"/>
    </location>
</feature>
<dbReference type="Pfam" id="PF13844">
    <property type="entry name" value="Glyco_transf_41"/>
    <property type="match status" value="8"/>
</dbReference>
<dbReference type="Pfam" id="PF13424">
    <property type="entry name" value="TPR_12"/>
    <property type="match status" value="1"/>
</dbReference>
<proteinExistence type="inferred from homology"/>
<evidence type="ECO:0000256" key="2">
    <source>
        <dbReference type="ARBA" id="ARBA00005386"/>
    </source>
</evidence>
<dbReference type="Gene3D" id="3.40.50.11380">
    <property type="match status" value="4"/>
</dbReference>
<keyword evidence="7 8" id="KW-0802">TPR repeat</keyword>
<dbReference type="Pfam" id="PF07719">
    <property type="entry name" value="TPR_2"/>
    <property type="match status" value="1"/>
</dbReference>
<dbReference type="Gene3D" id="3.40.50.2000">
    <property type="entry name" value="Glycogen Phosphorylase B"/>
    <property type="match status" value="4"/>
</dbReference>
<feature type="domain" description="O-GlcNAc transferase C-terminal" evidence="10">
    <location>
        <begin position="1302"/>
        <end position="1472"/>
    </location>
</feature>